<keyword evidence="4" id="KW-1185">Reference proteome</keyword>
<dbReference type="PROSITE" id="PS50053">
    <property type="entry name" value="UBIQUITIN_2"/>
    <property type="match status" value="1"/>
</dbReference>
<dbReference type="AlphaFoldDB" id="A0A836BBX1"/>
<dbReference type="SUPFAM" id="SSF54236">
    <property type="entry name" value="Ubiquitin-like"/>
    <property type="match status" value="1"/>
</dbReference>
<name>A0A836BBX1_9CHLO</name>
<comment type="caution">
    <text evidence="3">The sequence shown here is derived from an EMBL/GenBank/DDBJ whole genome shotgun (WGS) entry which is preliminary data.</text>
</comment>
<sequence>MDLSTVDLESSRQKAAASKEAEAKEEQGEEVTLCINLPGGQKAVHSFKVGVTVAYVKAFLAEQHSLEFAKLRLLTGGRLMIDPLSLSDCPGVAPGKEVEVEASLG</sequence>
<evidence type="ECO:0000256" key="1">
    <source>
        <dbReference type="SAM" id="MobiDB-lite"/>
    </source>
</evidence>
<dbReference type="PANTHER" id="PTHR41749">
    <property type="entry name" value="UBIQUITIN-LIKE DOMAIN-CONTAINING PROTEIN"/>
    <property type="match status" value="1"/>
</dbReference>
<reference evidence="3" key="1">
    <citation type="journal article" date="2020" name="bioRxiv">
        <title>Comparative genomics of Chlamydomonas.</title>
        <authorList>
            <person name="Craig R.J."/>
            <person name="Hasan A.R."/>
            <person name="Ness R.W."/>
            <person name="Keightley P.D."/>
        </authorList>
    </citation>
    <scope>NUCLEOTIDE SEQUENCE</scope>
    <source>
        <strain evidence="3">CCAP 11/173</strain>
    </source>
</reference>
<feature type="compositionally biased region" description="Basic and acidic residues" evidence="1">
    <location>
        <begin position="9"/>
        <end position="26"/>
    </location>
</feature>
<organism evidence="3 4">
    <name type="scientific">Chlamydomonas schloesseri</name>
    <dbReference type="NCBI Taxonomy" id="2026947"/>
    <lineage>
        <taxon>Eukaryota</taxon>
        <taxon>Viridiplantae</taxon>
        <taxon>Chlorophyta</taxon>
        <taxon>core chlorophytes</taxon>
        <taxon>Chlorophyceae</taxon>
        <taxon>CS clade</taxon>
        <taxon>Chlamydomonadales</taxon>
        <taxon>Chlamydomonadaceae</taxon>
        <taxon>Chlamydomonas</taxon>
    </lineage>
</organism>
<evidence type="ECO:0000313" key="3">
    <source>
        <dbReference type="EMBL" id="KAG2453320.1"/>
    </source>
</evidence>
<feature type="region of interest" description="Disordered" evidence="1">
    <location>
        <begin position="1"/>
        <end position="27"/>
    </location>
</feature>
<dbReference type="Gene3D" id="3.10.20.90">
    <property type="entry name" value="Phosphatidylinositol 3-kinase Catalytic Subunit, Chain A, domain 1"/>
    <property type="match status" value="1"/>
</dbReference>
<evidence type="ECO:0000313" key="4">
    <source>
        <dbReference type="Proteomes" id="UP000613740"/>
    </source>
</evidence>
<gene>
    <name evidence="3" type="ORF">HYH02_001544</name>
</gene>
<dbReference type="CDD" id="cd17039">
    <property type="entry name" value="Ubl_ubiquitin_like"/>
    <property type="match status" value="1"/>
</dbReference>
<dbReference type="OrthoDB" id="534247at2759"/>
<proteinExistence type="predicted"/>
<dbReference type="InterPro" id="IPR029071">
    <property type="entry name" value="Ubiquitin-like_domsf"/>
</dbReference>
<dbReference type="Proteomes" id="UP000613740">
    <property type="component" value="Unassembled WGS sequence"/>
</dbReference>
<accession>A0A836BBX1</accession>
<dbReference type="EMBL" id="JAEHOD010000003">
    <property type="protein sequence ID" value="KAG2453320.1"/>
    <property type="molecule type" value="Genomic_DNA"/>
</dbReference>
<dbReference type="PANTHER" id="PTHR41749:SF1">
    <property type="entry name" value="UBIQUITIN-LIKE DOMAIN-CONTAINING PROTEIN"/>
    <property type="match status" value="1"/>
</dbReference>
<dbReference type="InterPro" id="IPR000626">
    <property type="entry name" value="Ubiquitin-like_dom"/>
</dbReference>
<protein>
    <recommendedName>
        <fullName evidence="2">Ubiquitin-like domain-containing protein</fullName>
    </recommendedName>
</protein>
<evidence type="ECO:0000259" key="2">
    <source>
        <dbReference type="PROSITE" id="PS50053"/>
    </source>
</evidence>
<feature type="domain" description="Ubiquitin-like" evidence="2">
    <location>
        <begin position="31"/>
        <end position="89"/>
    </location>
</feature>